<dbReference type="Proteomes" id="UP000434052">
    <property type="component" value="Unassembled WGS sequence"/>
</dbReference>
<name>A0A6P1ZF28_9BACT</name>
<dbReference type="EMBL" id="QMIF01000008">
    <property type="protein sequence ID" value="TVM33028.1"/>
    <property type="molecule type" value="Genomic_DNA"/>
</dbReference>
<keyword evidence="1" id="KW-0732">Signal</keyword>
<protein>
    <submittedName>
        <fullName evidence="2">Uncharacterized protein</fullName>
    </submittedName>
</protein>
<evidence type="ECO:0000313" key="3">
    <source>
        <dbReference type="Proteomes" id="UP000434052"/>
    </source>
</evidence>
<organism evidence="2 3">
    <name type="scientific">Oceanidesulfovibrio marinus</name>
    <dbReference type="NCBI Taxonomy" id="370038"/>
    <lineage>
        <taxon>Bacteria</taxon>
        <taxon>Pseudomonadati</taxon>
        <taxon>Thermodesulfobacteriota</taxon>
        <taxon>Desulfovibrionia</taxon>
        <taxon>Desulfovibrionales</taxon>
        <taxon>Desulfovibrionaceae</taxon>
        <taxon>Oceanidesulfovibrio</taxon>
    </lineage>
</organism>
<sequence length="103" mass="11137">MRIVCVTFVAAMLLAIAVQPASALRLYPDKQWLFRKGCYMEDSRLSSEDSTQVCGYCRNTGYRVCCNAFSETNSYSCGVAEVMEGSGSGRSISAAAARACGCY</sequence>
<proteinExistence type="predicted"/>
<dbReference type="RefSeq" id="WP_144305756.1">
    <property type="nucleotide sequence ID" value="NZ_QMIF01000008.1"/>
</dbReference>
<feature type="chain" id="PRO_5027057457" evidence="1">
    <location>
        <begin position="24"/>
        <end position="103"/>
    </location>
</feature>
<accession>A0A6P1ZF28</accession>
<evidence type="ECO:0000313" key="2">
    <source>
        <dbReference type="EMBL" id="TVM33028.1"/>
    </source>
</evidence>
<reference evidence="2 3" key="1">
    <citation type="submission" date="2018-06" db="EMBL/GenBank/DDBJ databases">
        <title>Complete genome of Desulfovibrio marinus P48SEP.</title>
        <authorList>
            <person name="Crispim J.S."/>
            <person name="Vidigal P.M.P."/>
            <person name="Silva L.C.F."/>
            <person name="Araujo L.C."/>
            <person name="Laguardia C.N."/>
            <person name="Dias R.S."/>
            <person name="Sousa M.P."/>
            <person name="Paula S.O."/>
            <person name="Silva C."/>
        </authorList>
    </citation>
    <scope>NUCLEOTIDE SEQUENCE [LARGE SCALE GENOMIC DNA]</scope>
    <source>
        <strain evidence="2 3">P48SEP</strain>
    </source>
</reference>
<dbReference type="OrthoDB" id="9856382at2"/>
<gene>
    <name evidence="2" type="ORF">DQK91_12750</name>
</gene>
<feature type="signal peptide" evidence="1">
    <location>
        <begin position="1"/>
        <end position="23"/>
    </location>
</feature>
<comment type="caution">
    <text evidence="2">The sequence shown here is derived from an EMBL/GenBank/DDBJ whole genome shotgun (WGS) entry which is preliminary data.</text>
</comment>
<evidence type="ECO:0000256" key="1">
    <source>
        <dbReference type="SAM" id="SignalP"/>
    </source>
</evidence>
<dbReference type="AlphaFoldDB" id="A0A6P1ZF28"/>